<comment type="caution">
    <text evidence="2">The sequence shown here is derived from an EMBL/GenBank/DDBJ whole genome shotgun (WGS) entry which is preliminary data.</text>
</comment>
<dbReference type="Proteomes" id="UP001633002">
    <property type="component" value="Unassembled WGS sequence"/>
</dbReference>
<organism evidence="2 3">
    <name type="scientific">Riccia sorocarpa</name>
    <dbReference type="NCBI Taxonomy" id="122646"/>
    <lineage>
        <taxon>Eukaryota</taxon>
        <taxon>Viridiplantae</taxon>
        <taxon>Streptophyta</taxon>
        <taxon>Embryophyta</taxon>
        <taxon>Marchantiophyta</taxon>
        <taxon>Marchantiopsida</taxon>
        <taxon>Marchantiidae</taxon>
        <taxon>Marchantiales</taxon>
        <taxon>Ricciaceae</taxon>
        <taxon>Riccia</taxon>
    </lineage>
</organism>
<keyword evidence="3" id="KW-1185">Reference proteome</keyword>
<feature type="region of interest" description="Disordered" evidence="1">
    <location>
        <begin position="255"/>
        <end position="288"/>
    </location>
</feature>
<accession>A0ABD3GLR4</accession>
<reference evidence="2 3" key="1">
    <citation type="submission" date="2024-09" db="EMBL/GenBank/DDBJ databases">
        <title>Chromosome-scale assembly of Riccia sorocarpa.</title>
        <authorList>
            <person name="Paukszto L."/>
        </authorList>
    </citation>
    <scope>NUCLEOTIDE SEQUENCE [LARGE SCALE GENOMIC DNA]</scope>
    <source>
        <strain evidence="2">LP-2024</strain>
        <tissue evidence="2">Aerial parts of the thallus</tissue>
    </source>
</reference>
<proteinExistence type="predicted"/>
<dbReference type="EMBL" id="JBJQOH010000007">
    <property type="protein sequence ID" value="KAL3679040.1"/>
    <property type="molecule type" value="Genomic_DNA"/>
</dbReference>
<evidence type="ECO:0000313" key="3">
    <source>
        <dbReference type="Proteomes" id="UP001633002"/>
    </source>
</evidence>
<protein>
    <submittedName>
        <fullName evidence="2">Uncharacterized protein</fullName>
    </submittedName>
</protein>
<name>A0ABD3GLR4_9MARC</name>
<sequence length="538" mass="62233">MPTIVGRRNARSEDLTRWGTAPSSESEWQYFGYRLLCANTDTTSLTQATFPRFQIRFRKETVANDETCTLQRDVIRLDNHREGYYIIIENAEDGAHIDVLFQFSRRRSRDETMVYVREHVLQEFRKFCASPEGCRGVILETAIIRPECVWRLTPQKYRKEQTILEEKLKKLFWQAVEKELNVGQVMWPRGDKEGDLDLLSYEHFWKEAPDAGLFKKPQQAIELLSGRDIEEIIEPIRERSRIAVERLIEVEQQLDSQLQQSGDGGGRKLRVEHPSWMSEESSSSCTQDGFSGLHEHMDRMEERLKEHMDKRVGSIRRDIQQLQEHLHTTLLSVITKIDTMVGYSKALEDARVPRLPFITFTDVHLDHRMKSTVQIGKPVRLHLMCESRVRPHTVDGQPGLKLTIANENKEFLRRISVNALKIFWSLLKAGVDSQLPGVGQFIPELGDLVSGVVPVDEMTLDKLKTEKLSSLPKLEGSEIAKEVWNFLWGTLLREKIPEDFKLQLVRYNPCTVAPDQSYAWLCQKCIGEGEKYNVLKIV</sequence>
<gene>
    <name evidence="2" type="ORF">R1sor_021996</name>
</gene>
<dbReference type="AlphaFoldDB" id="A0ABD3GLR4"/>
<evidence type="ECO:0000313" key="2">
    <source>
        <dbReference type="EMBL" id="KAL3679040.1"/>
    </source>
</evidence>
<dbReference type="PANTHER" id="PTHR47679">
    <property type="entry name" value="PROTEIN TORNADO 1"/>
    <property type="match status" value="1"/>
</dbReference>
<dbReference type="PANTHER" id="PTHR47679:SF1">
    <property type="entry name" value="PROTEIN TORNADO 1"/>
    <property type="match status" value="1"/>
</dbReference>
<evidence type="ECO:0000256" key="1">
    <source>
        <dbReference type="SAM" id="MobiDB-lite"/>
    </source>
</evidence>